<dbReference type="Gene3D" id="2.70.150.10">
    <property type="entry name" value="Calcium-transporting ATPase, cytoplasmic transduction domain A"/>
    <property type="match status" value="2"/>
</dbReference>
<dbReference type="InterPro" id="IPR023299">
    <property type="entry name" value="ATPase_P-typ_cyto_dom_N"/>
</dbReference>
<keyword evidence="6 13" id="KW-0547">Nucleotide-binding</keyword>
<dbReference type="InterPro" id="IPR036412">
    <property type="entry name" value="HAD-like_sf"/>
</dbReference>
<dbReference type="Gene3D" id="3.40.1110.10">
    <property type="entry name" value="Calcium-transporting ATPase, cytoplasmic domain N"/>
    <property type="match status" value="2"/>
</dbReference>
<feature type="transmembrane region" description="Helical" evidence="13">
    <location>
        <begin position="1421"/>
        <end position="1443"/>
    </location>
</feature>
<feature type="transmembrane region" description="Helical" evidence="13">
    <location>
        <begin position="1468"/>
        <end position="1487"/>
    </location>
</feature>
<dbReference type="PANTHER" id="PTHR45630">
    <property type="entry name" value="CATION-TRANSPORTING ATPASE-RELATED"/>
    <property type="match status" value="1"/>
</dbReference>
<dbReference type="PANTHER" id="PTHR45630:SF8">
    <property type="entry name" value="CATION-TRANSPORTING ATPASE"/>
    <property type="match status" value="1"/>
</dbReference>
<dbReference type="InterPro" id="IPR047821">
    <property type="entry name" value="P5B-type_ATPase"/>
</dbReference>
<evidence type="ECO:0000256" key="5">
    <source>
        <dbReference type="ARBA" id="ARBA00022723"/>
    </source>
</evidence>
<dbReference type="InterPro" id="IPR023298">
    <property type="entry name" value="ATPase_P-typ_TM_dom_sf"/>
</dbReference>
<dbReference type="InterPro" id="IPR059000">
    <property type="entry name" value="ATPase_P-type_domA"/>
</dbReference>
<keyword evidence="8 13" id="KW-0460">Magnesium</keyword>
<dbReference type="SFLD" id="SFLDS00003">
    <property type="entry name" value="Haloacid_Dehalogenase"/>
    <property type="match status" value="1"/>
</dbReference>
<dbReference type="Gene3D" id="1.20.1110.10">
    <property type="entry name" value="Calcium-transporting ATPase, transmembrane domain"/>
    <property type="match status" value="1"/>
</dbReference>
<keyword evidence="4 13" id="KW-0812">Transmembrane</keyword>
<feature type="transmembrane region" description="Helical" evidence="13">
    <location>
        <begin position="1381"/>
        <end position="1400"/>
    </location>
</feature>
<feature type="compositionally biased region" description="Basic and acidic residues" evidence="14">
    <location>
        <begin position="121"/>
        <end position="132"/>
    </location>
</feature>
<feature type="transmembrane region" description="Helical" evidence="13">
    <location>
        <begin position="1494"/>
        <end position="1515"/>
    </location>
</feature>
<dbReference type="GO" id="GO:0046872">
    <property type="term" value="F:metal ion binding"/>
    <property type="evidence" value="ECO:0007669"/>
    <property type="project" value="UniProtKB-UniRule"/>
</dbReference>
<dbReference type="CDD" id="cd07542">
    <property type="entry name" value="P-type_ATPase_cation"/>
    <property type="match status" value="1"/>
</dbReference>
<dbReference type="Pfam" id="PF12409">
    <property type="entry name" value="P5-ATPase"/>
    <property type="match status" value="1"/>
</dbReference>
<evidence type="ECO:0000313" key="17">
    <source>
        <dbReference type="EMBL" id="KAG7544239.1"/>
    </source>
</evidence>
<feature type="transmembrane region" description="Helical" evidence="13">
    <location>
        <begin position="835"/>
        <end position="861"/>
    </location>
</feature>
<feature type="compositionally biased region" description="Basic and acidic residues" evidence="14">
    <location>
        <begin position="268"/>
        <end position="280"/>
    </location>
</feature>
<name>A0A8K0JLG7_9TREE</name>
<dbReference type="InterPro" id="IPR023214">
    <property type="entry name" value="HAD_sf"/>
</dbReference>
<dbReference type="GO" id="GO:0015662">
    <property type="term" value="F:P-type ion transporter activity"/>
    <property type="evidence" value="ECO:0007669"/>
    <property type="project" value="InterPro"/>
</dbReference>
<comment type="catalytic activity">
    <reaction evidence="12 13">
        <text>ATP + H2O = ADP + phosphate + H(+)</text>
        <dbReference type="Rhea" id="RHEA:13065"/>
        <dbReference type="ChEBI" id="CHEBI:15377"/>
        <dbReference type="ChEBI" id="CHEBI:15378"/>
        <dbReference type="ChEBI" id="CHEBI:30616"/>
        <dbReference type="ChEBI" id="CHEBI:43474"/>
        <dbReference type="ChEBI" id="CHEBI:456216"/>
    </reaction>
</comment>
<dbReference type="InterPro" id="IPR018303">
    <property type="entry name" value="ATPase_P-typ_P_site"/>
</dbReference>
<feature type="compositionally biased region" description="Low complexity" evidence="14">
    <location>
        <begin position="229"/>
        <end position="256"/>
    </location>
</feature>
<feature type="compositionally biased region" description="Acidic residues" evidence="14">
    <location>
        <begin position="176"/>
        <end position="189"/>
    </location>
</feature>
<dbReference type="InterPro" id="IPR008250">
    <property type="entry name" value="ATPase_P-typ_transduc_dom_A_sf"/>
</dbReference>
<evidence type="ECO:0000256" key="1">
    <source>
        <dbReference type="ARBA" id="ARBA00004141"/>
    </source>
</evidence>
<comment type="subcellular location">
    <subcellularLocation>
        <location evidence="1 13">Membrane</location>
        <topology evidence="1 13">Multi-pass membrane protein</topology>
    </subcellularLocation>
</comment>
<evidence type="ECO:0000256" key="13">
    <source>
        <dbReference type="RuleBase" id="RU362082"/>
    </source>
</evidence>
<dbReference type="EC" id="7.2.2.-" evidence="13"/>
<dbReference type="FunFam" id="3.40.1110.10:FF:000057">
    <property type="entry name" value="Cation-transporting ATPase"/>
    <property type="match status" value="1"/>
</dbReference>
<evidence type="ECO:0000256" key="2">
    <source>
        <dbReference type="ARBA" id="ARBA00006000"/>
    </source>
</evidence>
<gene>
    <name evidence="17" type="ORF">FFLO_03352</name>
</gene>
<proteinExistence type="inferred from homology"/>
<dbReference type="FunFam" id="2.70.150.10:FF:000119">
    <property type="entry name" value="Cation-transporting ATPase"/>
    <property type="match status" value="1"/>
</dbReference>
<keyword evidence="7 13" id="KW-0067">ATP-binding</keyword>
<dbReference type="InterPro" id="IPR006544">
    <property type="entry name" value="P-type_TPase_V"/>
</dbReference>
<dbReference type="SUPFAM" id="SSF81665">
    <property type="entry name" value="Calcium ATPase, transmembrane domain M"/>
    <property type="match status" value="1"/>
</dbReference>
<dbReference type="PRINTS" id="PR00119">
    <property type="entry name" value="CATATPASE"/>
</dbReference>
<comment type="caution">
    <text evidence="17">The sequence shown here is derived from an EMBL/GenBank/DDBJ whole genome shotgun (WGS) entry which is preliminary data.</text>
</comment>
<evidence type="ECO:0000256" key="3">
    <source>
        <dbReference type="ARBA" id="ARBA00022553"/>
    </source>
</evidence>
<protein>
    <recommendedName>
        <fullName evidence="13">Cation-transporting ATPase</fullName>
        <ecNumber evidence="13">7.2.2.-</ecNumber>
    </recommendedName>
</protein>
<dbReference type="InterPro" id="IPR044492">
    <property type="entry name" value="P_typ_ATPase_HD_dom"/>
</dbReference>
<feature type="transmembrane region" description="Helical" evidence="13">
    <location>
        <begin position="616"/>
        <end position="636"/>
    </location>
</feature>
<feature type="transmembrane region" description="Helical" evidence="13">
    <location>
        <begin position="1535"/>
        <end position="1553"/>
    </location>
</feature>
<feature type="region of interest" description="Disordered" evidence="14">
    <location>
        <begin position="1"/>
        <end position="83"/>
    </location>
</feature>
<evidence type="ECO:0000256" key="9">
    <source>
        <dbReference type="ARBA" id="ARBA00022967"/>
    </source>
</evidence>
<evidence type="ECO:0000256" key="10">
    <source>
        <dbReference type="ARBA" id="ARBA00022989"/>
    </source>
</evidence>
<evidence type="ECO:0000313" key="18">
    <source>
        <dbReference type="Proteomes" id="UP000812966"/>
    </source>
</evidence>
<sequence length="1598" mass="175936">MVGLQDDDHENDRGQTYNDIEAGPSSSTERSSSPRDEHDYTENASAADIAQAIEQQRMEGEEVIGQNMEGGGPDSGSAAIWSGEAGFSVPSSITSMHFMNQARRPSMASLRRSSSQVRTSYNERRYSRDVSRSRRNSGNYSEYGDHGQGYDDYNGRPRIFRDDSRRSRRSNALSDGDGDWEEGPLDADEIAPPSPGLLPRIASALGFHQNRDDDADEEAGGAKRRRSSRGSQYARSRRTSGSSYRRSISSARSRTSIESEENWGYSSNERDTYSEISERDRDDDDQSFRSSLADDTSLPPQSRPSSPIPLLPSDGIFGDPSAPNDTSSIQLFTDVSSASKQTISLPDEDLSIRFTGYVTAKLKSVVWVAGCVVTLGGLGLVGRWVPAIWVKWCGRETDFETSGKDGWLVVETPYGDLHIIQQDVVPYPYPLSTVFPQALTGGKTGNNAHSRAPTVASTNGSRAPSIMAAAVARSHVPTTVMGDDSNGNNSASNSILTGAGGAKDLMTVDLEQGQTSFEETMGYLKTAEYRYTKFALQPGTGKWCLIRDWRDPKWTSVKAVASGLGKDVREQRRILFGDNVIDIEGKGVVGLLLDEVLHPFYVFQIASIALWSIDDYYYYAFAIALISVSSILSTLIETKRTIERMREMSRFSCDVRVLVDGEWTTMDSASLVPGDVFEASDPSLTVFPCDALLLSGDAIVNESMLTGESVPVSKVPVKDDVIRSLAREEKKGSTEVDAEIAKHYLFSGTKIIRVRPGGSIMGLSGKSDAQRALAMVTRTGFNTTKGALVRSMLFPKPMGFKFYRDSMRFIGVLAMIAGFGFAISAVQFVRMGIAWYTILIRALDLITIVVPPALPATLTIGTTFAIDRLRKLGVFCISPNRVNIGGKVNVFAFDKTGTLTEDGLDVLGVRTVDKYSERFSELHGEVDEVPDRGGLTGKTPLLYALATCHSLKLIDGEILGDPLDIKMFEWTGWTLDEGRSKPAAAANGDALSKEARVVDRPQTLVQTVVRPPGAEKWKLEDALKSGGKHAHFLELGVIRTFDFVSALRRMSVIVKRLKANSMEIYVKGAPEVMPDICDPETFPSDYDDMLSYYTRNGFRVIAIAGKSVEGLTWLKAQRMKREQAESGLHFLGFIVFENKLKEATTPAIHALRSAHIACRMVTGDNVRTAISVARECGLVSHSASVYIPTFASGGGHNPDSEITWTSVDDEKHKLDSYSLKPIVQEYALGFDPGETEQPDYQLALTGDVFRWMLEFAPLETMQRMLVKGVIFARMSPDEKAELVERLQALGYTVGFCGDGANDCGALKTADIGISLSEAEASVAAPFTSHITDISCVIEVIKEGRAALVTSFSCFKYMALYSLIQFTTVTLLYSFASSLGDFQFLYIDLFIIIPIAVAMGRTLPYPKIHPKRPTASLVSKKVLTSIIGQTIINFAVQVFVFIWIRRQPWYTEPDVDDEKLETFNYENTALFLVSCFQYILVAVVFSVGPPYRKPIYSNLSLVGCFVILTAFSSWVLLAPSKSVALILDIIDLTYRFRFELLAIIIVNIVCCFAFERYAERPLARLVGTLRKWARGKRGGKHNRGRVVSGKAYKAVESNL</sequence>
<evidence type="ECO:0000256" key="6">
    <source>
        <dbReference type="ARBA" id="ARBA00022741"/>
    </source>
</evidence>
<accession>A0A8K0JLG7</accession>
<dbReference type="SFLD" id="SFLDF00027">
    <property type="entry name" value="p-type_atpase"/>
    <property type="match status" value="1"/>
</dbReference>
<dbReference type="NCBIfam" id="TIGR01657">
    <property type="entry name" value="P-ATPase-V"/>
    <property type="match status" value="1"/>
</dbReference>
<feature type="transmembrane region" description="Helical" evidence="13">
    <location>
        <begin position="809"/>
        <end position="829"/>
    </location>
</feature>
<feature type="compositionally biased region" description="Polar residues" evidence="14">
    <location>
        <begin position="111"/>
        <end position="120"/>
    </location>
</feature>
<keyword evidence="3" id="KW-0597">Phosphoprotein</keyword>
<dbReference type="SUPFAM" id="SSF81653">
    <property type="entry name" value="Calcium ATPase, transduction domain A"/>
    <property type="match status" value="1"/>
</dbReference>
<feature type="compositionally biased region" description="Basic and acidic residues" evidence="14">
    <location>
        <begin position="32"/>
        <end position="41"/>
    </location>
</feature>
<evidence type="ECO:0000256" key="4">
    <source>
        <dbReference type="ARBA" id="ARBA00022692"/>
    </source>
</evidence>
<organism evidence="17 18">
    <name type="scientific">Filobasidium floriforme</name>
    <dbReference type="NCBI Taxonomy" id="5210"/>
    <lineage>
        <taxon>Eukaryota</taxon>
        <taxon>Fungi</taxon>
        <taxon>Dikarya</taxon>
        <taxon>Basidiomycota</taxon>
        <taxon>Agaricomycotina</taxon>
        <taxon>Tremellomycetes</taxon>
        <taxon>Filobasidiales</taxon>
        <taxon>Filobasidiaceae</taxon>
        <taxon>Filobasidium</taxon>
    </lineage>
</organism>
<dbReference type="GO" id="GO:0016887">
    <property type="term" value="F:ATP hydrolysis activity"/>
    <property type="evidence" value="ECO:0007669"/>
    <property type="project" value="InterPro"/>
</dbReference>
<evidence type="ECO:0000256" key="11">
    <source>
        <dbReference type="ARBA" id="ARBA00023136"/>
    </source>
</evidence>
<feature type="transmembrane region" description="Helical" evidence="13">
    <location>
        <begin position="1357"/>
        <end position="1375"/>
    </location>
</feature>
<reference evidence="17" key="1">
    <citation type="submission" date="2020-04" db="EMBL/GenBank/DDBJ databases">
        <title>Analysis of mating type loci in Filobasidium floriforme.</title>
        <authorList>
            <person name="Nowrousian M."/>
        </authorList>
    </citation>
    <scope>NUCLEOTIDE SEQUENCE</scope>
    <source>
        <strain evidence="17">CBS 6242</strain>
    </source>
</reference>
<keyword evidence="18" id="KW-1185">Reference proteome</keyword>
<dbReference type="SUPFAM" id="SSF81660">
    <property type="entry name" value="Metal cation-transporting ATPase, ATP-binding domain N"/>
    <property type="match status" value="1"/>
</dbReference>
<dbReference type="FunFam" id="3.40.50.1000:FF:000068">
    <property type="entry name" value="Cation-transporting ATPase"/>
    <property type="match status" value="1"/>
</dbReference>
<dbReference type="OrthoDB" id="48943at2759"/>
<evidence type="ECO:0000256" key="8">
    <source>
        <dbReference type="ARBA" id="ARBA00022842"/>
    </source>
</evidence>
<dbReference type="InterPro" id="IPR001757">
    <property type="entry name" value="P_typ_ATPase"/>
</dbReference>
<keyword evidence="10 13" id="KW-1133">Transmembrane helix</keyword>
<dbReference type="Proteomes" id="UP000812966">
    <property type="component" value="Unassembled WGS sequence"/>
</dbReference>
<dbReference type="Pfam" id="PF00122">
    <property type="entry name" value="E1-E2_ATPase"/>
    <property type="match status" value="1"/>
</dbReference>
<evidence type="ECO:0000259" key="15">
    <source>
        <dbReference type="Pfam" id="PF00122"/>
    </source>
</evidence>
<evidence type="ECO:0000256" key="12">
    <source>
        <dbReference type="ARBA" id="ARBA00049360"/>
    </source>
</evidence>
<feature type="compositionally biased region" description="Basic and acidic residues" evidence="14">
    <location>
        <begin position="143"/>
        <end position="165"/>
    </location>
</feature>
<evidence type="ECO:0000256" key="7">
    <source>
        <dbReference type="ARBA" id="ARBA00022840"/>
    </source>
</evidence>
<dbReference type="SFLD" id="SFLDG00002">
    <property type="entry name" value="C1.7:_P-type_atpase_like"/>
    <property type="match status" value="1"/>
</dbReference>
<feature type="domain" description="P5B-type ATPase N-terminal" evidence="16">
    <location>
        <begin position="348"/>
        <end position="448"/>
    </location>
</feature>
<keyword evidence="9 13" id="KW-1278">Translocase</keyword>
<evidence type="ECO:0000259" key="16">
    <source>
        <dbReference type="Pfam" id="PF12409"/>
    </source>
</evidence>
<dbReference type="EMBL" id="JABELV010000061">
    <property type="protein sequence ID" value="KAG7544239.1"/>
    <property type="molecule type" value="Genomic_DNA"/>
</dbReference>
<dbReference type="PROSITE" id="PS00154">
    <property type="entry name" value="ATPASE_E1_E2"/>
    <property type="match status" value="1"/>
</dbReference>
<dbReference type="SUPFAM" id="SSF56784">
    <property type="entry name" value="HAD-like"/>
    <property type="match status" value="1"/>
</dbReference>
<feature type="region of interest" description="Disordered" evidence="14">
    <location>
        <begin position="98"/>
        <end position="323"/>
    </location>
</feature>
<feature type="domain" description="P-type ATPase A" evidence="15">
    <location>
        <begin position="654"/>
        <end position="792"/>
    </location>
</feature>
<comment type="similarity">
    <text evidence="2 13">Belongs to the cation transport ATPase (P-type) (TC 3.A.3) family. Type V subfamily.</text>
</comment>
<dbReference type="GO" id="GO:0019829">
    <property type="term" value="F:ATPase-coupled monoatomic cation transmembrane transporter activity"/>
    <property type="evidence" value="ECO:0007669"/>
    <property type="project" value="UniProtKB-UniRule"/>
</dbReference>
<keyword evidence="11 13" id="KW-0472">Membrane</keyword>
<dbReference type="Gene3D" id="3.40.50.1000">
    <property type="entry name" value="HAD superfamily/HAD-like"/>
    <property type="match status" value="2"/>
</dbReference>
<dbReference type="GO" id="GO:0006874">
    <property type="term" value="P:intracellular calcium ion homeostasis"/>
    <property type="evidence" value="ECO:0007669"/>
    <property type="project" value="TreeGrafter"/>
</dbReference>
<dbReference type="InterPro" id="IPR047819">
    <property type="entry name" value="P5A-ATPase_N"/>
</dbReference>
<keyword evidence="5 13" id="KW-0479">Metal-binding</keyword>
<dbReference type="NCBIfam" id="TIGR01494">
    <property type="entry name" value="ATPase_P-type"/>
    <property type="match status" value="1"/>
</dbReference>
<dbReference type="GO" id="GO:0016020">
    <property type="term" value="C:membrane"/>
    <property type="evidence" value="ECO:0007669"/>
    <property type="project" value="UniProtKB-SubCell"/>
</dbReference>
<dbReference type="GO" id="GO:0005524">
    <property type="term" value="F:ATP binding"/>
    <property type="evidence" value="ECO:0007669"/>
    <property type="project" value="UniProtKB-UniRule"/>
</dbReference>
<evidence type="ECO:0000256" key="14">
    <source>
        <dbReference type="SAM" id="MobiDB-lite"/>
    </source>
</evidence>
<dbReference type="FunFam" id="1.20.1110.10:FF:000032">
    <property type="entry name" value="Cation-transporting ATPase"/>
    <property type="match status" value="1"/>
</dbReference>